<proteinExistence type="predicted"/>
<protein>
    <submittedName>
        <fullName evidence="1">Uncharacterized protein</fullName>
    </submittedName>
</protein>
<accession>A0ABR0AD12</accession>
<sequence length="69" mass="7471">MSPATGDFGLLCRPAPLSIAARDHGSFTDNANASIILGRSVRCSTMYLFRVWQMAPDSIGIIWDNLATV</sequence>
<evidence type="ECO:0000313" key="1">
    <source>
        <dbReference type="EMBL" id="KAK4023016.1"/>
    </source>
</evidence>
<reference evidence="1 2" key="1">
    <citation type="journal article" date="2023" name="Nucleic Acids Res.">
        <title>The hologenome of Daphnia magna reveals possible DNA methylation and microbiome-mediated evolution of the host genome.</title>
        <authorList>
            <person name="Chaturvedi A."/>
            <person name="Li X."/>
            <person name="Dhandapani V."/>
            <person name="Marshall H."/>
            <person name="Kissane S."/>
            <person name="Cuenca-Cambronero M."/>
            <person name="Asole G."/>
            <person name="Calvet F."/>
            <person name="Ruiz-Romero M."/>
            <person name="Marangio P."/>
            <person name="Guigo R."/>
            <person name="Rago D."/>
            <person name="Mirbahai L."/>
            <person name="Eastwood N."/>
            <person name="Colbourne J.K."/>
            <person name="Zhou J."/>
            <person name="Mallon E."/>
            <person name="Orsini L."/>
        </authorList>
    </citation>
    <scope>NUCLEOTIDE SEQUENCE [LARGE SCALE GENOMIC DNA]</scope>
    <source>
        <strain evidence="1">LRV0_1</strain>
    </source>
</reference>
<comment type="caution">
    <text evidence="1">The sequence shown here is derived from an EMBL/GenBank/DDBJ whole genome shotgun (WGS) entry which is preliminary data.</text>
</comment>
<gene>
    <name evidence="1" type="ORF">OUZ56_008454</name>
</gene>
<dbReference type="EMBL" id="JAOYFB010000037">
    <property type="protein sequence ID" value="KAK4023016.1"/>
    <property type="molecule type" value="Genomic_DNA"/>
</dbReference>
<evidence type="ECO:0000313" key="2">
    <source>
        <dbReference type="Proteomes" id="UP001234178"/>
    </source>
</evidence>
<name>A0ABR0AD12_9CRUS</name>
<dbReference type="Proteomes" id="UP001234178">
    <property type="component" value="Unassembled WGS sequence"/>
</dbReference>
<keyword evidence="2" id="KW-1185">Reference proteome</keyword>
<organism evidence="1 2">
    <name type="scientific">Daphnia magna</name>
    <dbReference type="NCBI Taxonomy" id="35525"/>
    <lineage>
        <taxon>Eukaryota</taxon>
        <taxon>Metazoa</taxon>
        <taxon>Ecdysozoa</taxon>
        <taxon>Arthropoda</taxon>
        <taxon>Crustacea</taxon>
        <taxon>Branchiopoda</taxon>
        <taxon>Diplostraca</taxon>
        <taxon>Cladocera</taxon>
        <taxon>Anomopoda</taxon>
        <taxon>Daphniidae</taxon>
        <taxon>Daphnia</taxon>
    </lineage>
</organism>